<dbReference type="Pfam" id="PF01120">
    <property type="entry name" value="Alpha_L_fucos"/>
    <property type="match status" value="1"/>
</dbReference>
<evidence type="ECO:0000256" key="5">
    <source>
        <dbReference type="ARBA" id="ARBA00023295"/>
    </source>
</evidence>
<comment type="caution">
    <text evidence="7">The sequence shown here is derived from an EMBL/GenBank/DDBJ whole genome shotgun (WGS) entry which is preliminary data.</text>
</comment>
<dbReference type="FunFam" id="3.20.20.80:FF:000052">
    <property type="entry name" value="Putative alpha-L-fucosidase 1"/>
    <property type="match status" value="1"/>
</dbReference>
<accession>A0A8J8JVE1</accession>
<organism evidence="7 8">
    <name type="scientific">Limnovirga soli</name>
    <dbReference type="NCBI Taxonomy" id="2656915"/>
    <lineage>
        <taxon>Bacteria</taxon>
        <taxon>Pseudomonadati</taxon>
        <taxon>Bacteroidota</taxon>
        <taxon>Chitinophagia</taxon>
        <taxon>Chitinophagales</taxon>
        <taxon>Chitinophagaceae</taxon>
        <taxon>Limnovirga</taxon>
    </lineage>
</organism>
<evidence type="ECO:0000256" key="1">
    <source>
        <dbReference type="ARBA" id="ARBA00007951"/>
    </source>
</evidence>
<dbReference type="Pfam" id="PF22633">
    <property type="entry name" value="F5_F8_type_C_2"/>
    <property type="match status" value="1"/>
</dbReference>
<evidence type="ECO:0000313" key="8">
    <source>
        <dbReference type="Proteomes" id="UP000598971"/>
    </source>
</evidence>
<dbReference type="SUPFAM" id="SSF49785">
    <property type="entry name" value="Galactose-binding domain-like"/>
    <property type="match status" value="2"/>
</dbReference>
<keyword evidence="3" id="KW-0732">Signal</keyword>
<dbReference type="SMART" id="SM00812">
    <property type="entry name" value="Alpha_L_fucos"/>
    <property type="match status" value="1"/>
</dbReference>
<dbReference type="GO" id="GO:0005764">
    <property type="term" value="C:lysosome"/>
    <property type="evidence" value="ECO:0007669"/>
    <property type="project" value="TreeGrafter"/>
</dbReference>
<keyword evidence="8" id="KW-1185">Reference proteome</keyword>
<dbReference type="Pfam" id="PF13287">
    <property type="entry name" value="Fn3_assoc"/>
    <property type="match status" value="1"/>
</dbReference>
<dbReference type="Proteomes" id="UP000598971">
    <property type="component" value="Unassembled WGS sequence"/>
</dbReference>
<dbReference type="Gene3D" id="2.60.120.260">
    <property type="entry name" value="Galactose-binding domain-like"/>
    <property type="match status" value="2"/>
</dbReference>
<dbReference type="InterPro" id="IPR000933">
    <property type="entry name" value="Glyco_hydro_29"/>
</dbReference>
<dbReference type="Pfam" id="PF00754">
    <property type="entry name" value="F5_F8_type_C"/>
    <property type="match status" value="1"/>
</dbReference>
<dbReference type="AlphaFoldDB" id="A0A8J8JVE1"/>
<gene>
    <name evidence="7" type="ORF">GD597_20965</name>
</gene>
<dbReference type="PROSITE" id="PS50022">
    <property type="entry name" value="FA58C_3"/>
    <property type="match status" value="2"/>
</dbReference>
<evidence type="ECO:0000259" key="6">
    <source>
        <dbReference type="PROSITE" id="PS50022"/>
    </source>
</evidence>
<evidence type="ECO:0000313" key="7">
    <source>
        <dbReference type="EMBL" id="NNV57948.1"/>
    </source>
</evidence>
<reference evidence="7" key="1">
    <citation type="submission" date="2019-10" db="EMBL/GenBank/DDBJ databases">
        <title>Draft genome sequence of Panacibacter sp. KCS-6.</title>
        <authorList>
            <person name="Yim K.J."/>
        </authorList>
    </citation>
    <scope>NUCLEOTIDE SEQUENCE</scope>
    <source>
        <strain evidence="7">KCS-6</strain>
    </source>
</reference>
<feature type="domain" description="F5/8 type C" evidence="6">
    <location>
        <begin position="344"/>
        <end position="482"/>
    </location>
</feature>
<dbReference type="InterPro" id="IPR057739">
    <property type="entry name" value="Glyco_hydro_29_N"/>
</dbReference>
<dbReference type="SUPFAM" id="SSF51445">
    <property type="entry name" value="(Trans)glycosidases"/>
    <property type="match status" value="1"/>
</dbReference>
<dbReference type="GO" id="GO:0006004">
    <property type="term" value="P:fucose metabolic process"/>
    <property type="evidence" value="ECO:0007669"/>
    <property type="project" value="TreeGrafter"/>
</dbReference>
<dbReference type="InterPro" id="IPR026876">
    <property type="entry name" value="Fn3_assoc_repeat"/>
</dbReference>
<keyword evidence="4" id="KW-0378">Hydrolase</keyword>
<evidence type="ECO:0000256" key="3">
    <source>
        <dbReference type="ARBA" id="ARBA00022729"/>
    </source>
</evidence>
<dbReference type="InterPro" id="IPR000421">
    <property type="entry name" value="FA58C"/>
</dbReference>
<name>A0A8J8JVE1_9BACT</name>
<dbReference type="InterPro" id="IPR008979">
    <property type="entry name" value="Galactose-bd-like_sf"/>
</dbReference>
<evidence type="ECO:0000256" key="2">
    <source>
        <dbReference type="ARBA" id="ARBA00012662"/>
    </source>
</evidence>
<feature type="domain" description="F5/8 type C" evidence="6">
    <location>
        <begin position="543"/>
        <end position="695"/>
    </location>
</feature>
<dbReference type="Gene3D" id="3.20.20.80">
    <property type="entry name" value="Glycosidases"/>
    <property type="match status" value="1"/>
</dbReference>
<dbReference type="GO" id="GO:0016139">
    <property type="term" value="P:glycoside catabolic process"/>
    <property type="evidence" value="ECO:0007669"/>
    <property type="project" value="TreeGrafter"/>
</dbReference>
<proteinExistence type="inferred from homology"/>
<keyword evidence="5" id="KW-0326">Glycosidase</keyword>
<protein>
    <recommendedName>
        <fullName evidence="2">alpha-L-fucosidase</fullName>
        <ecNumber evidence="2">3.2.1.51</ecNumber>
    </recommendedName>
</protein>
<comment type="similarity">
    <text evidence="1">Belongs to the glycosyl hydrolase 29 family.</text>
</comment>
<dbReference type="GO" id="GO:0004560">
    <property type="term" value="F:alpha-L-fucosidase activity"/>
    <property type="evidence" value="ECO:0007669"/>
    <property type="project" value="InterPro"/>
</dbReference>
<dbReference type="InterPro" id="IPR017853">
    <property type="entry name" value="GH"/>
</dbReference>
<dbReference type="PANTHER" id="PTHR10030">
    <property type="entry name" value="ALPHA-L-FUCOSIDASE"/>
    <property type="match status" value="1"/>
</dbReference>
<dbReference type="PANTHER" id="PTHR10030:SF37">
    <property type="entry name" value="ALPHA-L-FUCOSIDASE-RELATED"/>
    <property type="match status" value="1"/>
</dbReference>
<evidence type="ECO:0000256" key="4">
    <source>
        <dbReference type="ARBA" id="ARBA00022801"/>
    </source>
</evidence>
<dbReference type="EC" id="3.2.1.51" evidence="2"/>
<dbReference type="EMBL" id="WHPF01000022">
    <property type="protein sequence ID" value="NNV57948.1"/>
    <property type="molecule type" value="Genomic_DNA"/>
</dbReference>
<sequence>MNMKKIFIALIILIFPGVIVYGQVNAPKPYGPLPSANQLRWQQMEYYAFVHFSVNTYTDMSWGFGNEDPNIFNPSQLDCMQWARICKEAGMKGIIITAKHHSGFCLWPSKYTEYSVKNCPWKNGKGDIVREMSDACKAYGLKLGIYLSPWDRNSADYGKPEYITYFRNQLRELLTNYGDIFEIWFDGANGGSGYYGGANETRKIDAKTYYDWANTYKMIRELQPNIVIWNDGGDRADLRWVGTEAGYIGETNWSLLNKTGDVPEEMLRHGVENGNAWVPGEVNTSIRPEWFYHPKEDGKVKTLPQLMDIYYNSVGRNATLLMNFPIMPNGLINEKDEKAALDFAHAVKAAFAINLAKNAPAKATNVRSKNAIYNASKVTDGNKNSYWSTDDSIKSASITIDFGKAVSFNRFLVQEYIALGQRVKAFSIEAWVKGEWKLLDKQTTIGYKRILRFPTVSSTKLRFTVLDAKACPLITNMEVYKAPQILTPPIIIREQSGKVRIIPADPESDIFYTLDGSIPTRNAGRYTGLIETGNGKAEVKAMAYNAVTGKSSTVTIEHFDISKKQWKILGTADSNVYAIMDGLESTSWHQQQNTTAPVDLIIDLGQTEKLAGFRYLPDQNWWASDIVTNYAFYISNDNNQWQLVASGEFANIKNNPLWQTNMFKPINARYIKLSALHNIQNNNAAGYAEIDIITE</sequence>